<evidence type="ECO:0000313" key="4">
    <source>
        <dbReference type="Proteomes" id="UP000233556"/>
    </source>
</evidence>
<dbReference type="PANTHER" id="PTHR23270">
    <property type="entry name" value="PROGRAMMED CELL DEATH PROTEIN 11 PRE-RRNA PROCESSING PROTEIN RRP5"/>
    <property type="match status" value="1"/>
</dbReference>
<evidence type="ECO:0000313" key="3">
    <source>
        <dbReference type="EMBL" id="PKU28071.1"/>
    </source>
</evidence>
<keyword evidence="4" id="KW-1185">Reference proteome</keyword>
<evidence type="ECO:0000259" key="2">
    <source>
        <dbReference type="PROSITE" id="PS50126"/>
    </source>
</evidence>
<dbReference type="FunFam" id="2.40.50.140:FF:000148">
    <property type="entry name" value="protein RRP5 homolog isoform X1"/>
    <property type="match status" value="1"/>
</dbReference>
<dbReference type="PANTHER" id="PTHR23270:SF10">
    <property type="entry name" value="PROTEIN RRP5 HOMOLOG"/>
    <property type="match status" value="1"/>
</dbReference>
<dbReference type="GO" id="GO:0003723">
    <property type="term" value="F:RNA binding"/>
    <property type="evidence" value="ECO:0007669"/>
    <property type="project" value="TreeGrafter"/>
</dbReference>
<organism evidence="3 4">
    <name type="scientific">Limosa lapponica baueri</name>
    <dbReference type="NCBI Taxonomy" id="1758121"/>
    <lineage>
        <taxon>Eukaryota</taxon>
        <taxon>Metazoa</taxon>
        <taxon>Chordata</taxon>
        <taxon>Craniata</taxon>
        <taxon>Vertebrata</taxon>
        <taxon>Euteleostomi</taxon>
        <taxon>Archelosauria</taxon>
        <taxon>Archosauria</taxon>
        <taxon>Dinosauria</taxon>
        <taxon>Saurischia</taxon>
        <taxon>Theropoda</taxon>
        <taxon>Coelurosauria</taxon>
        <taxon>Aves</taxon>
        <taxon>Neognathae</taxon>
        <taxon>Neoaves</taxon>
        <taxon>Charadriiformes</taxon>
        <taxon>Scolopacidae</taxon>
        <taxon>Limosa</taxon>
    </lineage>
</organism>
<dbReference type="InterPro" id="IPR003029">
    <property type="entry name" value="S1_domain"/>
</dbReference>
<dbReference type="InterPro" id="IPR045209">
    <property type="entry name" value="Rrp5"/>
</dbReference>
<feature type="domain" description="S1 motif" evidence="2">
    <location>
        <begin position="131"/>
        <end position="182"/>
    </location>
</feature>
<reference evidence="4" key="1">
    <citation type="submission" date="2017-11" db="EMBL/GenBank/DDBJ databases">
        <authorList>
            <person name="Lima N.C."/>
            <person name="Parody-Merino A.M."/>
            <person name="Battley P.F."/>
            <person name="Fidler A.E."/>
            <person name="Prosdocimi F."/>
        </authorList>
    </citation>
    <scope>NUCLEOTIDE SEQUENCE [LARGE SCALE GENOMIC DNA]</scope>
</reference>
<name>A0A2I0T2Q0_LIMLA</name>
<evidence type="ECO:0000256" key="1">
    <source>
        <dbReference type="SAM" id="MobiDB-lite"/>
    </source>
</evidence>
<dbReference type="Proteomes" id="UP000233556">
    <property type="component" value="Unassembled WGS sequence"/>
</dbReference>
<dbReference type="InterPro" id="IPR012340">
    <property type="entry name" value="NA-bd_OB-fold"/>
</dbReference>
<dbReference type="AlphaFoldDB" id="A0A2I0T2Q0"/>
<protein>
    <recommendedName>
        <fullName evidence="2">S1 motif domain-containing protein</fullName>
    </recommendedName>
</protein>
<dbReference type="OrthoDB" id="412781at2759"/>
<dbReference type="Gene3D" id="2.40.50.140">
    <property type="entry name" value="Nucleic acid-binding proteins"/>
    <property type="match status" value="1"/>
</dbReference>
<sequence>MASMEENFPRGGIQKKPTEGKTPNLKVERDNLFDVHHEEQSQKRKRSQSDQGKQKKFKADRTAAAKDSVVNIEPLSIEDLNSLSDMYSPGTLVRCIVTSVEKSADGRRSIKLSIDPKKVNKGLNASALASGMLLSGSVSSVEDHGYLIDIGVRGAHAFLPRQKAQNYIKAVKREDLNEIGSRWSLCELLETAVFWLVCSKLLGFSLVSAGCVTVPSPSIPSGSRLHLD</sequence>
<dbReference type="EMBL" id="KZ522671">
    <property type="protein sequence ID" value="PKU28071.1"/>
    <property type="molecule type" value="Genomic_DNA"/>
</dbReference>
<proteinExistence type="predicted"/>
<accession>A0A2I0T2Q0</accession>
<dbReference type="GO" id="GO:0006364">
    <property type="term" value="P:rRNA processing"/>
    <property type="evidence" value="ECO:0007669"/>
    <property type="project" value="InterPro"/>
</dbReference>
<feature type="region of interest" description="Disordered" evidence="1">
    <location>
        <begin position="1"/>
        <end position="63"/>
    </location>
</feature>
<dbReference type="PROSITE" id="PS50126">
    <property type="entry name" value="S1"/>
    <property type="match status" value="1"/>
</dbReference>
<feature type="compositionally biased region" description="Basic and acidic residues" evidence="1">
    <location>
        <begin position="26"/>
        <end position="42"/>
    </location>
</feature>
<dbReference type="SUPFAM" id="SSF50249">
    <property type="entry name" value="Nucleic acid-binding proteins"/>
    <property type="match status" value="1"/>
</dbReference>
<reference evidence="4" key="2">
    <citation type="submission" date="2017-12" db="EMBL/GenBank/DDBJ databases">
        <title>Genome sequence of the Bar-tailed Godwit (Limosa lapponica baueri).</title>
        <authorList>
            <person name="Lima N.C.B."/>
            <person name="Parody-Merino A.M."/>
            <person name="Battley P.F."/>
            <person name="Fidler A.E."/>
            <person name="Prosdocimi F."/>
        </authorList>
    </citation>
    <scope>NUCLEOTIDE SEQUENCE [LARGE SCALE GENOMIC DNA]</scope>
</reference>
<dbReference type="GO" id="GO:0032040">
    <property type="term" value="C:small-subunit processome"/>
    <property type="evidence" value="ECO:0007669"/>
    <property type="project" value="TreeGrafter"/>
</dbReference>
<gene>
    <name evidence="3" type="ORF">llap_21625</name>
</gene>